<gene>
    <name evidence="1" type="ORF">H4317_19030</name>
</gene>
<proteinExistence type="predicted"/>
<dbReference type="AlphaFoldDB" id="A0A7G7W759"/>
<sequence>MNTGFPSALTHSLTGPGPVGDHSGITLRSIGADVFHYTLIPLSGSAATAPDMSLARRMDLFLGETHLAALDFNAPYEGKPFSITHNGVEYEGNFFHGEIDFKPSLAWSR</sequence>
<organism evidence="1 2">
    <name type="scientific">Hymenobacter sediminicola</name>
    <dbReference type="NCBI Taxonomy" id="2761579"/>
    <lineage>
        <taxon>Bacteria</taxon>
        <taxon>Pseudomonadati</taxon>
        <taxon>Bacteroidota</taxon>
        <taxon>Cytophagia</taxon>
        <taxon>Cytophagales</taxon>
        <taxon>Hymenobacteraceae</taxon>
        <taxon>Hymenobacter</taxon>
    </lineage>
</organism>
<reference evidence="1 2" key="1">
    <citation type="submission" date="2020-08" db="EMBL/GenBank/DDBJ databases">
        <title>Hymenobacter sp. S2-20-2 genome sequencing.</title>
        <authorList>
            <person name="Jin L."/>
        </authorList>
    </citation>
    <scope>NUCLEOTIDE SEQUENCE [LARGE SCALE GENOMIC DNA]</scope>
    <source>
        <strain evidence="1 2">S2-20-2</strain>
    </source>
</reference>
<dbReference type="RefSeq" id="WP_185888117.1">
    <property type="nucleotide sequence ID" value="NZ_CP060202.1"/>
</dbReference>
<protein>
    <submittedName>
        <fullName evidence="1">Uncharacterized protein</fullName>
    </submittedName>
</protein>
<evidence type="ECO:0000313" key="2">
    <source>
        <dbReference type="Proteomes" id="UP000515489"/>
    </source>
</evidence>
<name>A0A7G7W759_9BACT</name>
<dbReference type="EMBL" id="CP060202">
    <property type="protein sequence ID" value="QNH62202.1"/>
    <property type="molecule type" value="Genomic_DNA"/>
</dbReference>
<evidence type="ECO:0000313" key="1">
    <source>
        <dbReference type="EMBL" id="QNH62202.1"/>
    </source>
</evidence>
<dbReference type="KEGG" id="hsk:H4317_19030"/>
<accession>A0A7G7W759</accession>
<keyword evidence="2" id="KW-1185">Reference proteome</keyword>
<dbReference type="Proteomes" id="UP000515489">
    <property type="component" value="Chromosome"/>
</dbReference>